<name>A0A4P2Q6Q5_SORCE</name>
<dbReference type="PANTHER" id="PTHR42659">
    <property type="entry name" value="XANTHINE DEHYDROGENASE SUBUNIT C-RELATED"/>
    <property type="match status" value="1"/>
</dbReference>
<dbReference type="Pfam" id="PF03450">
    <property type="entry name" value="CO_deh_flav_C"/>
    <property type="match status" value="1"/>
</dbReference>
<organism evidence="6 7">
    <name type="scientific">Sorangium cellulosum</name>
    <name type="common">Polyangium cellulosum</name>
    <dbReference type="NCBI Taxonomy" id="56"/>
    <lineage>
        <taxon>Bacteria</taxon>
        <taxon>Pseudomonadati</taxon>
        <taxon>Myxococcota</taxon>
        <taxon>Polyangia</taxon>
        <taxon>Polyangiales</taxon>
        <taxon>Polyangiaceae</taxon>
        <taxon>Sorangium</taxon>
    </lineage>
</organism>
<dbReference type="InterPro" id="IPR036683">
    <property type="entry name" value="CO_DH_flav_C_dom_sf"/>
</dbReference>
<dbReference type="Gene3D" id="3.30.465.10">
    <property type="match status" value="1"/>
</dbReference>
<dbReference type="RefSeq" id="WP_129351327.1">
    <property type="nucleotide sequence ID" value="NZ_CP012670.1"/>
</dbReference>
<keyword evidence="2" id="KW-0274">FAD</keyword>
<feature type="domain" description="FAD-binding PCMH-type" evidence="5">
    <location>
        <begin position="4"/>
        <end position="208"/>
    </location>
</feature>
<accession>A0A4P2Q6Q5</accession>
<dbReference type="InterPro" id="IPR051312">
    <property type="entry name" value="Diverse_Substr_Oxidored"/>
</dbReference>
<evidence type="ECO:0000313" key="6">
    <source>
        <dbReference type="EMBL" id="AUX24806.1"/>
    </source>
</evidence>
<dbReference type="InterPro" id="IPR016166">
    <property type="entry name" value="FAD-bd_PCMH"/>
</dbReference>
<dbReference type="AlphaFoldDB" id="A0A4P2Q6Q5"/>
<dbReference type="EMBL" id="CP012670">
    <property type="protein sequence ID" value="AUX24806.1"/>
    <property type="molecule type" value="Genomic_DNA"/>
</dbReference>
<keyword evidence="1" id="KW-0285">Flavoprotein</keyword>
<feature type="region of interest" description="Disordered" evidence="4">
    <location>
        <begin position="54"/>
        <end position="77"/>
    </location>
</feature>
<keyword evidence="3 6" id="KW-0560">Oxidoreductase</keyword>
<proteinExistence type="predicted"/>
<reference evidence="6 7" key="1">
    <citation type="submission" date="2015-09" db="EMBL/GenBank/DDBJ databases">
        <title>Sorangium comparison.</title>
        <authorList>
            <person name="Zaburannyi N."/>
            <person name="Bunk B."/>
            <person name="Overmann J."/>
            <person name="Mueller R."/>
        </authorList>
    </citation>
    <scope>NUCLEOTIDE SEQUENCE [LARGE SCALE GENOMIC DNA]</scope>
    <source>
        <strain evidence="6 7">So ceGT47</strain>
    </source>
</reference>
<protein>
    <submittedName>
        <fullName evidence="6">Xanthine dehydrogenase</fullName>
        <ecNumber evidence="6">1.17.1.4</ecNumber>
    </submittedName>
</protein>
<sequence length="318" mass="32912">MSLADLPRFEMRRVSGLGSLCELVAEQAALGAPVALLAGGTDWMVEQELGPALAAPAPGPAAPSGGGPAATPGSRPAATPLVVDVSRLPDLCGVALSGDTLRVGAATTYLEMRRSDVICERAPLLARMSRDVGAVQIQARGTLGGNLATASPAADGVAALAAYDATVVVQSVRGERRIPMSALQTGYKRTSRAPDEVIVAVEIALPAPRSPWYWRKIGARRAQAISKVALAGVAEVRSGRLTRLGLGMASVAPTTALLPSVRALCLSRPLAELTAAEIDAAVAQDIAPIDDVRSTRAYREHCARAVVRELLRQLGAPV</sequence>
<dbReference type="Proteomes" id="UP000295781">
    <property type="component" value="Chromosome"/>
</dbReference>
<dbReference type="SMART" id="SM01092">
    <property type="entry name" value="CO_deh_flav_C"/>
    <property type="match status" value="1"/>
</dbReference>
<dbReference type="GO" id="GO:0004854">
    <property type="term" value="F:xanthine dehydrogenase activity"/>
    <property type="evidence" value="ECO:0007669"/>
    <property type="project" value="UniProtKB-EC"/>
</dbReference>
<dbReference type="InterPro" id="IPR036318">
    <property type="entry name" value="FAD-bd_PCMH-like_sf"/>
</dbReference>
<dbReference type="GO" id="GO:0071949">
    <property type="term" value="F:FAD binding"/>
    <property type="evidence" value="ECO:0007669"/>
    <property type="project" value="InterPro"/>
</dbReference>
<evidence type="ECO:0000259" key="5">
    <source>
        <dbReference type="PROSITE" id="PS51387"/>
    </source>
</evidence>
<dbReference type="InterPro" id="IPR016169">
    <property type="entry name" value="FAD-bd_PCMH_sub2"/>
</dbReference>
<dbReference type="PANTHER" id="PTHR42659:SF2">
    <property type="entry name" value="XANTHINE DEHYDROGENASE SUBUNIT C-RELATED"/>
    <property type="match status" value="1"/>
</dbReference>
<dbReference type="InterPro" id="IPR002346">
    <property type="entry name" value="Mopterin_DH_FAD-bd"/>
</dbReference>
<dbReference type="SUPFAM" id="SSF55447">
    <property type="entry name" value="CO dehydrogenase flavoprotein C-terminal domain-like"/>
    <property type="match status" value="1"/>
</dbReference>
<dbReference type="InterPro" id="IPR005107">
    <property type="entry name" value="CO_DH_flav_C"/>
</dbReference>
<dbReference type="Pfam" id="PF00941">
    <property type="entry name" value="FAD_binding_5"/>
    <property type="match status" value="1"/>
</dbReference>
<evidence type="ECO:0000256" key="3">
    <source>
        <dbReference type="ARBA" id="ARBA00023002"/>
    </source>
</evidence>
<dbReference type="PROSITE" id="PS51387">
    <property type="entry name" value="FAD_PCMH"/>
    <property type="match status" value="1"/>
</dbReference>
<evidence type="ECO:0000313" key="7">
    <source>
        <dbReference type="Proteomes" id="UP000295781"/>
    </source>
</evidence>
<dbReference type="OrthoDB" id="9783813at2"/>
<evidence type="ECO:0000256" key="1">
    <source>
        <dbReference type="ARBA" id="ARBA00022630"/>
    </source>
</evidence>
<evidence type="ECO:0000256" key="4">
    <source>
        <dbReference type="SAM" id="MobiDB-lite"/>
    </source>
</evidence>
<dbReference type="SUPFAM" id="SSF56176">
    <property type="entry name" value="FAD-binding/transporter-associated domain-like"/>
    <property type="match status" value="1"/>
</dbReference>
<dbReference type="Gene3D" id="3.30.390.50">
    <property type="entry name" value="CO dehydrogenase flavoprotein, C-terminal domain"/>
    <property type="match status" value="1"/>
</dbReference>
<gene>
    <name evidence="6" type="ORF">SOCEGT47_053460</name>
</gene>
<evidence type="ECO:0000256" key="2">
    <source>
        <dbReference type="ARBA" id="ARBA00022827"/>
    </source>
</evidence>
<dbReference type="EC" id="1.17.1.4" evidence="6"/>